<evidence type="ECO:0000313" key="1">
    <source>
        <dbReference type="EMBL" id="KMZ65465.1"/>
    </source>
</evidence>
<reference evidence="2" key="1">
    <citation type="journal article" date="2016" name="Nature">
        <title>The genome of the seagrass Zostera marina reveals angiosperm adaptation to the sea.</title>
        <authorList>
            <person name="Olsen J.L."/>
            <person name="Rouze P."/>
            <person name="Verhelst B."/>
            <person name="Lin Y.-C."/>
            <person name="Bayer T."/>
            <person name="Collen J."/>
            <person name="Dattolo E."/>
            <person name="De Paoli E."/>
            <person name="Dittami S."/>
            <person name="Maumus F."/>
            <person name="Michel G."/>
            <person name="Kersting A."/>
            <person name="Lauritano C."/>
            <person name="Lohaus R."/>
            <person name="Toepel M."/>
            <person name="Tonon T."/>
            <person name="Vanneste K."/>
            <person name="Amirebrahimi M."/>
            <person name="Brakel J."/>
            <person name="Bostroem C."/>
            <person name="Chovatia M."/>
            <person name="Grimwood J."/>
            <person name="Jenkins J.W."/>
            <person name="Jueterbock A."/>
            <person name="Mraz A."/>
            <person name="Stam W.T."/>
            <person name="Tice H."/>
            <person name="Bornberg-Bauer E."/>
            <person name="Green P.J."/>
            <person name="Pearson G.A."/>
            <person name="Procaccini G."/>
            <person name="Duarte C.M."/>
            <person name="Schmutz J."/>
            <person name="Reusch T.B.H."/>
            <person name="Van de Peer Y."/>
        </authorList>
    </citation>
    <scope>NUCLEOTIDE SEQUENCE [LARGE SCALE GENOMIC DNA]</scope>
    <source>
        <strain evidence="2">cv. Finnish</strain>
    </source>
</reference>
<name>A0A0K9PB95_ZOSMR</name>
<sequence length="60" mass="7038">MQLAFTKEMPTHGSTQIKLDLSLLLGPVFYKWVIELIFPVRMINLHLNEKLLEKEQLNSQ</sequence>
<accession>A0A0K9PB95</accession>
<dbReference type="Proteomes" id="UP000036987">
    <property type="component" value="Unassembled WGS sequence"/>
</dbReference>
<protein>
    <submittedName>
        <fullName evidence="1">Uncharacterized protein</fullName>
    </submittedName>
</protein>
<comment type="caution">
    <text evidence="1">The sequence shown here is derived from an EMBL/GenBank/DDBJ whole genome shotgun (WGS) entry which is preliminary data.</text>
</comment>
<organism evidence="1 2">
    <name type="scientific">Zostera marina</name>
    <name type="common">Eelgrass</name>
    <dbReference type="NCBI Taxonomy" id="29655"/>
    <lineage>
        <taxon>Eukaryota</taxon>
        <taxon>Viridiplantae</taxon>
        <taxon>Streptophyta</taxon>
        <taxon>Embryophyta</taxon>
        <taxon>Tracheophyta</taxon>
        <taxon>Spermatophyta</taxon>
        <taxon>Magnoliopsida</taxon>
        <taxon>Liliopsida</taxon>
        <taxon>Zosteraceae</taxon>
        <taxon>Zostera</taxon>
    </lineage>
</organism>
<proteinExistence type="predicted"/>
<dbReference type="EMBL" id="LFYR01001032">
    <property type="protein sequence ID" value="KMZ65465.1"/>
    <property type="molecule type" value="Genomic_DNA"/>
</dbReference>
<gene>
    <name evidence="1" type="ORF">ZOSMA_31G00500</name>
</gene>
<dbReference type="AlphaFoldDB" id="A0A0K9PB95"/>
<keyword evidence="2" id="KW-1185">Reference proteome</keyword>
<evidence type="ECO:0000313" key="2">
    <source>
        <dbReference type="Proteomes" id="UP000036987"/>
    </source>
</evidence>